<dbReference type="InterPro" id="IPR046650">
    <property type="entry name" value="DUF6762"/>
</dbReference>
<dbReference type="EMBL" id="JARUJP010000017">
    <property type="protein sequence ID" value="MDW8802235.1"/>
    <property type="molecule type" value="Genomic_DNA"/>
</dbReference>
<reference evidence="1 2" key="1">
    <citation type="submission" date="2023-04" db="EMBL/GenBank/DDBJ databases">
        <title>Clostridium tannerae sp. nov., isolated from the fecal material of an alpaca.</title>
        <authorList>
            <person name="Miller S."/>
            <person name="Hendry M."/>
            <person name="King J."/>
            <person name="Sankaranarayanan K."/>
            <person name="Lawson P.A."/>
        </authorList>
    </citation>
    <scope>NUCLEOTIDE SEQUENCE [LARGE SCALE GENOMIC DNA]</scope>
    <source>
        <strain evidence="1 2">A1-XYC3</strain>
    </source>
</reference>
<comment type="caution">
    <text evidence="1">The sequence shown here is derived from an EMBL/GenBank/DDBJ whole genome shotgun (WGS) entry which is preliminary data.</text>
</comment>
<dbReference type="Proteomes" id="UP001281656">
    <property type="component" value="Unassembled WGS sequence"/>
</dbReference>
<dbReference type="RefSeq" id="WP_318798596.1">
    <property type="nucleotide sequence ID" value="NZ_JARUJP010000017.1"/>
</dbReference>
<accession>A0ABU4JVP7</accession>
<evidence type="ECO:0000313" key="1">
    <source>
        <dbReference type="EMBL" id="MDW8802235.1"/>
    </source>
</evidence>
<protein>
    <submittedName>
        <fullName evidence="1">Uncharacterized protein</fullName>
    </submittedName>
</protein>
<name>A0ABU4JVP7_9CLOT</name>
<gene>
    <name evidence="1" type="ORF">P8V03_13855</name>
</gene>
<evidence type="ECO:0000313" key="2">
    <source>
        <dbReference type="Proteomes" id="UP001281656"/>
    </source>
</evidence>
<keyword evidence="2" id="KW-1185">Reference proteome</keyword>
<dbReference type="Pfam" id="PF20548">
    <property type="entry name" value="DUF6762"/>
    <property type="match status" value="1"/>
</dbReference>
<proteinExistence type="predicted"/>
<sequence length="134" mass="15655">MEFSSLVLMEKDKETGFMVKELGSYEVSEGAENISKMFYDGEKVNVYFDTNKDVEDWEYSAIFDLFNEEEFVESGYNIEQVDSEYNPTWLVKFDYDEEHSVVAEKLNKLCALISTSISKVIVDIEGKEEEYRED</sequence>
<organism evidence="1 2">
    <name type="scientific">Clostridium tanneri</name>
    <dbReference type="NCBI Taxonomy" id="3037988"/>
    <lineage>
        <taxon>Bacteria</taxon>
        <taxon>Bacillati</taxon>
        <taxon>Bacillota</taxon>
        <taxon>Clostridia</taxon>
        <taxon>Eubacteriales</taxon>
        <taxon>Clostridiaceae</taxon>
        <taxon>Clostridium</taxon>
    </lineage>
</organism>